<protein>
    <submittedName>
        <fullName evidence="1">L10-interacting MYB domain-containing protein-like</fullName>
    </submittedName>
</protein>
<reference evidence="2" key="1">
    <citation type="journal article" date="2019" name="Nat. Commun.">
        <title>The genome of broomcorn millet.</title>
        <authorList>
            <person name="Zou C."/>
            <person name="Miki D."/>
            <person name="Li D."/>
            <person name="Tang Q."/>
            <person name="Xiao L."/>
            <person name="Rajput S."/>
            <person name="Deng P."/>
            <person name="Jia W."/>
            <person name="Huang R."/>
            <person name="Zhang M."/>
            <person name="Sun Y."/>
            <person name="Hu J."/>
            <person name="Fu X."/>
            <person name="Schnable P.S."/>
            <person name="Li F."/>
            <person name="Zhang H."/>
            <person name="Feng B."/>
            <person name="Zhu X."/>
            <person name="Liu R."/>
            <person name="Schnable J.C."/>
            <person name="Zhu J.-K."/>
            <person name="Zhang H."/>
        </authorList>
    </citation>
    <scope>NUCLEOTIDE SEQUENCE [LARGE SCALE GENOMIC DNA]</scope>
</reference>
<organism evidence="1 2">
    <name type="scientific">Panicum miliaceum</name>
    <name type="common">Proso millet</name>
    <name type="synonym">Broomcorn millet</name>
    <dbReference type="NCBI Taxonomy" id="4540"/>
    <lineage>
        <taxon>Eukaryota</taxon>
        <taxon>Viridiplantae</taxon>
        <taxon>Streptophyta</taxon>
        <taxon>Embryophyta</taxon>
        <taxon>Tracheophyta</taxon>
        <taxon>Spermatophyta</taxon>
        <taxon>Magnoliopsida</taxon>
        <taxon>Liliopsida</taxon>
        <taxon>Poales</taxon>
        <taxon>Poaceae</taxon>
        <taxon>PACMAD clade</taxon>
        <taxon>Panicoideae</taxon>
        <taxon>Panicodae</taxon>
        <taxon>Paniceae</taxon>
        <taxon>Panicinae</taxon>
        <taxon>Panicum</taxon>
        <taxon>Panicum sect. Panicum</taxon>
    </lineage>
</organism>
<dbReference type="AlphaFoldDB" id="A0A3L6Q5M6"/>
<dbReference type="PANTHER" id="PTHR47851:SF1">
    <property type="entry name" value="OS06G0588700 PROTEIN"/>
    <property type="match status" value="1"/>
</dbReference>
<name>A0A3L6Q5M6_PANMI</name>
<gene>
    <name evidence="1" type="ORF">C2845_PM15G05620</name>
</gene>
<sequence length="91" mass="10558">MGKIVEMNERTTASCESIARREDNSGCSIKDVMALVKECGAVPSTNENFIASIVFTKRAEREIFMTLETHEERFEWLTRKHEWMTRNDVSK</sequence>
<proteinExistence type="predicted"/>
<dbReference type="Proteomes" id="UP000275267">
    <property type="component" value="Unassembled WGS sequence"/>
</dbReference>
<comment type="caution">
    <text evidence="1">The sequence shown here is derived from an EMBL/GenBank/DDBJ whole genome shotgun (WGS) entry which is preliminary data.</text>
</comment>
<accession>A0A3L6Q5M6</accession>
<evidence type="ECO:0000313" key="1">
    <source>
        <dbReference type="EMBL" id="RLM73138.1"/>
    </source>
</evidence>
<dbReference type="EMBL" id="PQIB02000013">
    <property type="protein sequence ID" value="RLM73138.1"/>
    <property type="molecule type" value="Genomic_DNA"/>
</dbReference>
<dbReference type="PANTHER" id="PTHR47851">
    <property type="entry name" value="OS06G0588700 PROTEIN-RELATED"/>
    <property type="match status" value="1"/>
</dbReference>
<keyword evidence="2" id="KW-1185">Reference proteome</keyword>
<evidence type="ECO:0000313" key="2">
    <source>
        <dbReference type="Proteomes" id="UP000275267"/>
    </source>
</evidence>
<dbReference type="OrthoDB" id="653923at2759"/>